<reference evidence="2" key="1">
    <citation type="journal article" date="2022" name="Mol. Ecol. Resour.">
        <title>The genomes of chicory, endive, great burdock and yacon provide insights into Asteraceae palaeo-polyploidization history and plant inulin production.</title>
        <authorList>
            <person name="Fan W."/>
            <person name="Wang S."/>
            <person name="Wang H."/>
            <person name="Wang A."/>
            <person name="Jiang F."/>
            <person name="Liu H."/>
            <person name="Zhao H."/>
            <person name="Xu D."/>
            <person name="Zhang Y."/>
        </authorList>
    </citation>
    <scope>NUCLEOTIDE SEQUENCE [LARGE SCALE GENOMIC DNA]</scope>
    <source>
        <strain evidence="2">cv. Punajuju</strain>
    </source>
</reference>
<evidence type="ECO:0000313" key="1">
    <source>
        <dbReference type="EMBL" id="KAI3781308.1"/>
    </source>
</evidence>
<gene>
    <name evidence="1" type="ORF">L2E82_11318</name>
</gene>
<reference evidence="1 2" key="2">
    <citation type="journal article" date="2022" name="Mol. Ecol. Resour.">
        <title>The genomes of chicory, endive, great burdock and yacon provide insights into Asteraceae paleo-polyploidization history and plant inulin production.</title>
        <authorList>
            <person name="Fan W."/>
            <person name="Wang S."/>
            <person name="Wang H."/>
            <person name="Wang A."/>
            <person name="Jiang F."/>
            <person name="Liu H."/>
            <person name="Zhao H."/>
            <person name="Xu D."/>
            <person name="Zhang Y."/>
        </authorList>
    </citation>
    <scope>NUCLEOTIDE SEQUENCE [LARGE SCALE GENOMIC DNA]</scope>
    <source>
        <strain evidence="2">cv. Punajuju</strain>
        <tissue evidence="1">Leaves</tissue>
    </source>
</reference>
<dbReference type="Proteomes" id="UP001055811">
    <property type="component" value="Linkage Group LG02"/>
</dbReference>
<protein>
    <submittedName>
        <fullName evidence="1">Uncharacterized protein</fullName>
    </submittedName>
</protein>
<proteinExistence type="predicted"/>
<organism evidence="1 2">
    <name type="scientific">Cichorium intybus</name>
    <name type="common">Chicory</name>
    <dbReference type="NCBI Taxonomy" id="13427"/>
    <lineage>
        <taxon>Eukaryota</taxon>
        <taxon>Viridiplantae</taxon>
        <taxon>Streptophyta</taxon>
        <taxon>Embryophyta</taxon>
        <taxon>Tracheophyta</taxon>
        <taxon>Spermatophyta</taxon>
        <taxon>Magnoliopsida</taxon>
        <taxon>eudicotyledons</taxon>
        <taxon>Gunneridae</taxon>
        <taxon>Pentapetalae</taxon>
        <taxon>asterids</taxon>
        <taxon>campanulids</taxon>
        <taxon>Asterales</taxon>
        <taxon>Asteraceae</taxon>
        <taxon>Cichorioideae</taxon>
        <taxon>Cichorieae</taxon>
        <taxon>Cichoriinae</taxon>
        <taxon>Cichorium</taxon>
    </lineage>
</organism>
<evidence type="ECO:0000313" key="2">
    <source>
        <dbReference type="Proteomes" id="UP001055811"/>
    </source>
</evidence>
<name>A0ACB9GE26_CICIN</name>
<comment type="caution">
    <text evidence="1">The sequence shown here is derived from an EMBL/GenBank/DDBJ whole genome shotgun (WGS) entry which is preliminary data.</text>
</comment>
<keyword evidence="2" id="KW-1185">Reference proteome</keyword>
<dbReference type="EMBL" id="CM042010">
    <property type="protein sequence ID" value="KAI3781308.1"/>
    <property type="molecule type" value="Genomic_DNA"/>
</dbReference>
<accession>A0ACB9GE26</accession>
<sequence>MSTASSLPLKTRRPPILNSPSSVSIPPSHHDDHHNTNNGSPPSPSSNTQLSLWVLDCRSVKSQSRTNRKVKLCTIFQIVTKDLTDMISLAPWKDNPYQGLMWLTRELAGQTVFSLLTVLSDLSMFFYIFEVVDHFAKGHRIQNHGHSPLLSCCFCPFNVLKFKHGFWKLWTNGKDKWKLRSCSVVTCDSF</sequence>